<dbReference type="InterPro" id="IPR053258">
    <property type="entry name" value="Ca-permeable_cation_channel"/>
</dbReference>
<proteinExistence type="predicted"/>
<evidence type="ECO:0000313" key="3">
    <source>
        <dbReference type="Proteomes" id="UP001630127"/>
    </source>
</evidence>
<keyword evidence="3" id="KW-1185">Reference proteome</keyword>
<dbReference type="EMBL" id="JBJUIK010000016">
    <property type="protein sequence ID" value="KAL3499641.1"/>
    <property type="molecule type" value="Genomic_DNA"/>
</dbReference>
<evidence type="ECO:0000313" key="2">
    <source>
        <dbReference type="EMBL" id="KAL3499641.1"/>
    </source>
</evidence>
<organism evidence="2 3">
    <name type="scientific">Cinchona calisaya</name>
    <dbReference type="NCBI Taxonomy" id="153742"/>
    <lineage>
        <taxon>Eukaryota</taxon>
        <taxon>Viridiplantae</taxon>
        <taxon>Streptophyta</taxon>
        <taxon>Embryophyta</taxon>
        <taxon>Tracheophyta</taxon>
        <taxon>Spermatophyta</taxon>
        <taxon>Magnoliopsida</taxon>
        <taxon>eudicotyledons</taxon>
        <taxon>Gunneridae</taxon>
        <taxon>Pentapetalae</taxon>
        <taxon>asterids</taxon>
        <taxon>lamiids</taxon>
        <taxon>Gentianales</taxon>
        <taxon>Rubiaceae</taxon>
        <taxon>Cinchonoideae</taxon>
        <taxon>Cinchoneae</taxon>
        <taxon>Cinchona</taxon>
    </lineage>
</organism>
<dbReference type="PANTHER" id="PTHR34115:SF5">
    <property type="entry name" value="PROTEIN, PUTATIVE-RELATED"/>
    <property type="match status" value="1"/>
</dbReference>
<evidence type="ECO:0000256" key="1">
    <source>
        <dbReference type="SAM" id="Phobius"/>
    </source>
</evidence>
<feature type="transmembrane region" description="Helical" evidence="1">
    <location>
        <begin position="45"/>
        <end position="62"/>
    </location>
</feature>
<gene>
    <name evidence="2" type="ORF">ACH5RR_038734</name>
</gene>
<accession>A0ABD2XW46</accession>
<reference evidence="2 3" key="1">
    <citation type="submission" date="2024-11" db="EMBL/GenBank/DDBJ databases">
        <title>A near-complete genome assembly of Cinchona calisaya.</title>
        <authorList>
            <person name="Lian D.C."/>
            <person name="Zhao X.W."/>
            <person name="Wei L."/>
        </authorList>
    </citation>
    <scope>NUCLEOTIDE SEQUENCE [LARGE SCALE GENOMIC DNA]</scope>
    <source>
        <tissue evidence="2">Nenye</tissue>
    </source>
</reference>
<sequence length="205" mass="23300">MADAARTNFYFQSGRVLNVQFVEATHNTRPYSQTTQEIIMTSRQAIFALMVSAMLNFLQLKYQGKVDQSPFETHPITMLVAVASLTLHCLSSYNAKLIISSSYESFFHISTAFFGALSLASLSFVLFPNFVVALPFSLAILFSLCQLPDSEFRRIWKGLYAAIRNKFYNNNQRQERRGGNIVSAQVPWLRPEHVIMDQVDIFPPV</sequence>
<name>A0ABD2XW46_9GENT</name>
<feature type="transmembrane region" description="Helical" evidence="1">
    <location>
        <begin position="105"/>
        <end position="124"/>
    </location>
</feature>
<dbReference type="AlphaFoldDB" id="A0ABD2XW46"/>
<keyword evidence="1" id="KW-1133">Transmembrane helix</keyword>
<protein>
    <submittedName>
        <fullName evidence="2">Uncharacterized protein</fullName>
    </submittedName>
</protein>
<feature type="transmembrane region" description="Helical" evidence="1">
    <location>
        <begin position="74"/>
        <end position="93"/>
    </location>
</feature>
<comment type="caution">
    <text evidence="2">The sequence shown here is derived from an EMBL/GenBank/DDBJ whole genome shotgun (WGS) entry which is preliminary data.</text>
</comment>
<dbReference type="PANTHER" id="PTHR34115">
    <property type="entry name" value="PROTEIN, PUTATIVE-RELATED"/>
    <property type="match status" value="1"/>
</dbReference>
<dbReference type="Proteomes" id="UP001630127">
    <property type="component" value="Unassembled WGS sequence"/>
</dbReference>
<keyword evidence="1" id="KW-0472">Membrane</keyword>
<keyword evidence="1" id="KW-0812">Transmembrane</keyword>